<gene>
    <name evidence="2" type="ORF">C9I28_10565</name>
</gene>
<reference evidence="2 3" key="1">
    <citation type="submission" date="2018-03" db="EMBL/GenBank/DDBJ databases">
        <title>Massilia armeniaca sp. nov., isolated from desert soil.</title>
        <authorList>
            <person name="Huang H."/>
            <person name="Ren M."/>
        </authorList>
    </citation>
    <scope>NUCLEOTIDE SEQUENCE [LARGE SCALE GENOMIC DNA]</scope>
    <source>
        <strain evidence="2 3">ZMN-3</strain>
    </source>
</reference>
<dbReference type="EMBL" id="CP028324">
    <property type="protein sequence ID" value="AVR96111.1"/>
    <property type="molecule type" value="Genomic_DNA"/>
</dbReference>
<dbReference type="AlphaFoldDB" id="A0A2R4C956"/>
<proteinExistence type="predicted"/>
<evidence type="ECO:0000313" key="3">
    <source>
        <dbReference type="Proteomes" id="UP000240505"/>
    </source>
</evidence>
<organism evidence="2 3">
    <name type="scientific">Pseudoduganella armeniaca</name>
    <dbReference type="NCBI Taxonomy" id="2072590"/>
    <lineage>
        <taxon>Bacteria</taxon>
        <taxon>Pseudomonadati</taxon>
        <taxon>Pseudomonadota</taxon>
        <taxon>Betaproteobacteria</taxon>
        <taxon>Burkholderiales</taxon>
        <taxon>Oxalobacteraceae</taxon>
        <taxon>Telluria group</taxon>
        <taxon>Pseudoduganella</taxon>
    </lineage>
</organism>
<sequence>MEDPRARRDLPGPDDLLEWFRKQKVALETVHFCVVKGDFMAWNVALALHDAGLHVSYVAAEDIGAFADTEGLSLRAGRLGADIVARYCAARRPAALVAPSPQQRMIDEIERRLAELEEMRDKEMASAEKAQTHGALKQVDEIMQHVAWLDGSIAQFRKSLAELVELRTDVPA</sequence>
<keyword evidence="1" id="KW-0175">Coiled coil</keyword>
<dbReference type="OrthoDB" id="9795150at2"/>
<dbReference type="RefSeq" id="WP_107141463.1">
    <property type="nucleotide sequence ID" value="NZ_CP028324.1"/>
</dbReference>
<accession>A0A2R4C956</accession>
<evidence type="ECO:0000256" key="1">
    <source>
        <dbReference type="SAM" id="Coils"/>
    </source>
</evidence>
<protein>
    <submittedName>
        <fullName evidence="2">Uncharacterized protein</fullName>
    </submittedName>
</protein>
<evidence type="ECO:0000313" key="2">
    <source>
        <dbReference type="EMBL" id="AVR96111.1"/>
    </source>
</evidence>
<feature type="coiled-coil region" evidence="1">
    <location>
        <begin position="102"/>
        <end position="133"/>
    </location>
</feature>
<name>A0A2R4C956_9BURK</name>
<keyword evidence="3" id="KW-1185">Reference proteome</keyword>
<dbReference type="KEGG" id="masz:C9I28_10565"/>
<dbReference type="Proteomes" id="UP000240505">
    <property type="component" value="Chromosome"/>
</dbReference>